<protein>
    <submittedName>
        <fullName evidence="6">MBL fold metallo-hydrolase</fullName>
    </submittedName>
</protein>
<comment type="caution">
    <text evidence="6">The sequence shown here is derived from an EMBL/GenBank/DDBJ whole genome shotgun (WGS) entry which is preliminary data.</text>
</comment>
<organism evidence="6 7">
    <name type="scientific">Candidatus Egerieisoma faecipullorum</name>
    <dbReference type="NCBI Taxonomy" id="2840963"/>
    <lineage>
        <taxon>Bacteria</taxon>
        <taxon>Bacillati</taxon>
        <taxon>Bacillota</taxon>
        <taxon>Clostridia</taxon>
        <taxon>Eubacteriales</taxon>
        <taxon>Clostridiaceae</taxon>
        <taxon>Clostridiaceae incertae sedis</taxon>
        <taxon>Candidatus Egerieisoma</taxon>
    </lineage>
</organism>
<reference evidence="6" key="1">
    <citation type="submission" date="2020-10" db="EMBL/GenBank/DDBJ databases">
        <authorList>
            <person name="Gilroy R."/>
        </authorList>
    </citation>
    <scope>NUCLEOTIDE SEQUENCE</scope>
    <source>
        <strain evidence="6">CHK195-4489</strain>
    </source>
</reference>
<dbReference type="SUPFAM" id="SSF56281">
    <property type="entry name" value="Metallo-hydrolase/oxidoreductase"/>
    <property type="match status" value="1"/>
</dbReference>
<dbReference type="PANTHER" id="PTHR46233:SF3">
    <property type="entry name" value="HYDROXYACYLGLUTATHIONE HYDROLASE GLOC"/>
    <property type="match status" value="1"/>
</dbReference>
<accession>A0A9D1LAE3</accession>
<evidence type="ECO:0000256" key="4">
    <source>
        <dbReference type="ARBA" id="ARBA00022833"/>
    </source>
</evidence>
<keyword evidence="3" id="KW-0378">Hydrolase</keyword>
<dbReference type="Gene3D" id="3.60.15.10">
    <property type="entry name" value="Ribonuclease Z/Hydroxyacylglutathione hydrolase-like"/>
    <property type="match status" value="1"/>
</dbReference>
<dbReference type="PANTHER" id="PTHR46233">
    <property type="entry name" value="HYDROXYACYLGLUTATHIONE HYDROLASE GLOC"/>
    <property type="match status" value="1"/>
</dbReference>
<dbReference type="InterPro" id="IPR036866">
    <property type="entry name" value="RibonucZ/Hydroxyglut_hydro"/>
</dbReference>
<evidence type="ECO:0000256" key="1">
    <source>
        <dbReference type="ARBA" id="ARBA00001947"/>
    </source>
</evidence>
<feature type="domain" description="Metallo-beta-lactamase" evidence="5">
    <location>
        <begin position="13"/>
        <end position="190"/>
    </location>
</feature>
<keyword evidence="2" id="KW-0479">Metal-binding</keyword>
<dbReference type="EMBL" id="DVMM01000153">
    <property type="protein sequence ID" value="HIU30080.1"/>
    <property type="molecule type" value="Genomic_DNA"/>
</dbReference>
<dbReference type="GO" id="GO:0016787">
    <property type="term" value="F:hydrolase activity"/>
    <property type="evidence" value="ECO:0007669"/>
    <property type="project" value="UniProtKB-KW"/>
</dbReference>
<evidence type="ECO:0000256" key="3">
    <source>
        <dbReference type="ARBA" id="ARBA00022801"/>
    </source>
</evidence>
<proteinExistence type="predicted"/>
<dbReference type="GO" id="GO:0046872">
    <property type="term" value="F:metal ion binding"/>
    <property type="evidence" value="ECO:0007669"/>
    <property type="project" value="UniProtKB-KW"/>
</dbReference>
<dbReference type="AlphaFoldDB" id="A0A9D1LAE3"/>
<evidence type="ECO:0000313" key="6">
    <source>
        <dbReference type="EMBL" id="HIU30080.1"/>
    </source>
</evidence>
<keyword evidence="4" id="KW-0862">Zinc</keyword>
<gene>
    <name evidence="6" type="ORF">IAD50_07285</name>
</gene>
<comment type="cofactor">
    <cofactor evidence="1">
        <name>Zn(2+)</name>
        <dbReference type="ChEBI" id="CHEBI:29105"/>
    </cofactor>
</comment>
<dbReference type="Pfam" id="PF00753">
    <property type="entry name" value="Lactamase_B"/>
    <property type="match status" value="1"/>
</dbReference>
<sequence>MISFKRFTEGILGSNTYLVWDSESKEAALIDAGNRPGPIAELLEEQKLTVKYIILTHAHFDHIYYLPEYRKTFSSAQTVIHEEDNELLANPRLNASTLFGSARVFEKADLTVREGDTLQLGKETLKILSTPGHTPGSICILAGTLLFSGDTLFYSGFGRTDLGAGSVKALSASIERLYTLQEDIEVYPGHGTKTTIGREKSCSPFLDF</sequence>
<reference evidence="6" key="2">
    <citation type="journal article" date="2021" name="PeerJ">
        <title>Extensive microbial diversity within the chicken gut microbiome revealed by metagenomics and culture.</title>
        <authorList>
            <person name="Gilroy R."/>
            <person name="Ravi A."/>
            <person name="Getino M."/>
            <person name="Pursley I."/>
            <person name="Horton D.L."/>
            <person name="Alikhan N.F."/>
            <person name="Baker D."/>
            <person name="Gharbi K."/>
            <person name="Hall N."/>
            <person name="Watson M."/>
            <person name="Adriaenssens E.M."/>
            <person name="Foster-Nyarko E."/>
            <person name="Jarju S."/>
            <person name="Secka A."/>
            <person name="Antonio M."/>
            <person name="Oren A."/>
            <person name="Chaudhuri R.R."/>
            <person name="La Ragione R."/>
            <person name="Hildebrand F."/>
            <person name="Pallen M.J."/>
        </authorList>
    </citation>
    <scope>NUCLEOTIDE SEQUENCE</scope>
    <source>
        <strain evidence="6">CHK195-4489</strain>
    </source>
</reference>
<name>A0A9D1LAE3_9CLOT</name>
<dbReference type="CDD" id="cd06262">
    <property type="entry name" value="metallo-hydrolase-like_MBL-fold"/>
    <property type="match status" value="1"/>
</dbReference>
<dbReference type="InterPro" id="IPR051453">
    <property type="entry name" value="MBL_Glyoxalase_II"/>
</dbReference>
<dbReference type="InterPro" id="IPR001279">
    <property type="entry name" value="Metallo-B-lactamas"/>
</dbReference>
<dbReference type="SMART" id="SM00849">
    <property type="entry name" value="Lactamase_B"/>
    <property type="match status" value="1"/>
</dbReference>
<evidence type="ECO:0000313" key="7">
    <source>
        <dbReference type="Proteomes" id="UP000824089"/>
    </source>
</evidence>
<dbReference type="Proteomes" id="UP000824089">
    <property type="component" value="Unassembled WGS sequence"/>
</dbReference>
<evidence type="ECO:0000256" key="2">
    <source>
        <dbReference type="ARBA" id="ARBA00022723"/>
    </source>
</evidence>
<evidence type="ECO:0000259" key="5">
    <source>
        <dbReference type="SMART" id="SM00849"/>
    </source>
</evidence>